<feature type="region of interest" description="Disordered" evidence="1">
    <location>
        <begin position="975"/>
        <end position="1063"/>
    </location>
</feature>
<reference evidence="3" key="1">
    <citation type="submission" date="2019-03" db="EMBL/GenBank/DDBJ databases">
        <title>Snf2 controls pulcherriminic acid biosynthesis and connects pigmentation and antifungal activity of the yeast Metschnikowia pulcherrima.</title>
        <authorList>
            <person name="Gore-Lloyd D."/>
            <person name="Sumann I."/>
            <person name="Brachmann A.O."/>
            <person name="Schneeberger K."/>
            <person name="Ortiz-Merino R.A."/>
            <person name="Moreno-Beltran M."/>
            <person name="Schlaefli M."/>
            <person name="Kirner P."/>
            <person name="Santos Kron A."/>
            <person name="Wolfe K.H."/>
            <person name="Piel J."/>
            <person name="Ahrens C.H."/>
            <person name="Henk D."/>
            <person name="Freimoser F.M."/>
        </authorList>
    </citation>
    <scope>NUCLEOTIDE SEQUENCE [LARGE SCALE GENOMIC DNA]</scope>
    <source>
        <strain evidence="3">APC 1.2</strain>
    </source>
</reference>
<organism evidence="2 3">
    <name type="scientific">Metschnikowia aff. pulcherrima</name>
    <dbReference type="NCBI Taxonomy" id="2163413"/>
    <lineage>
        <taxon>Eukaryota</taxon>
        <taxon>Fungi</taxon>
        <taxon>Dikarya</taxon>
        <taxon>Ascomycota</taxon>
        <taxon>Saccharomycotina</taxon>
        <taxon>Pichiomycetes</taxon>
        <taxon>Metschnikowiaceae</taxon>
        <taxon>Metschnikowia</taxon>
    </lineage>
</organism>
<keyword evidence="3" id="KW-1185">Reference proteome</keyword>
<feature type="compositionally biased region" description="Low complexity" evidence="1">
    <location>
        <begin position="568"/>
        <end position="583"/>
    </location>
</feature>
<evidence type="ECO:0000313" key="2">
    <source>
        <dbReference type="EMBL" id="QBM87038.1"/>
    </source>
</evidence>
<feature type="region of interest" description="Disordered" evidence="1">
    <location>
        <begin position="492"/>
        <end position="526"/>
    </location>
</feature>
<feature type="region of interest" description="Disordered" evidence="1">
    <location>
        <begin position="639"/>
        <end position="864"/>
    </location>
</feature>
<accession>A0A4P6XM14</accession>
<feature type="compositionally biased region" description="Polar residues" evidence="1">
    <location>
        <begin position="553"/>
        <end position="566"/>
    </location>
</feature>
<feature type="region of interest" description="Disordered" evidence="1">
    <location>
        <begin position="553"/>
        <end position="624"/>
    </location>
</feature>
<feature type="compositionally biased region" description="Polar residues" evidence="1">
    <location>
        <begin position="851"/>
        <end position="864"/>
    </location>
</feature>
<feature type="compositionally biased region" description="Basic and acidic residues" evidence="1">
    <location>
        <begin position="320"/>
        <end position="329"/>
    </location>
</feature>
<proteinExistence type="predicted"/>
<dbReference type="Proteomes" id="UP000292447">
    <property type="component" value="Chromosome II"/>
</dbReference>
<dbReference type="STRING" id="2163413.A0A4P6XM14"/>
<feature type="region of interest" description="Disordered" evidence="1">
    <location>
        <begin position="36"/>
        <end position="58"/>
    </location>
</feature>
<feature type="compositionally biased region" description="Polar residues" evidence="1">
    <location>
        <begin position="980"/>
        <end position="1022"/>
    </location>
</feature>
<feature type="compositionally biased region" description="Low complexity" evidence="1">
    <location>
        <begin position="1034"/>
        <end position="1063"/>
    </location>
</feature>
<gene>
    <name evidence="2" type="primary">MPUL0B02340</name>
    <name evidence="2" type="ORF">METSCH_B02340</name>
</gene>
<protein>
    <submittedName>
        <fullName evidence="2">Nucleoporin NUP1</fullName>
    </submittedName>
</protein>
<evidence type="ECO:0000313" key="3">
    <source>
        <dbReference type="Proteomes" id="UP000292447"/>
    </source>
</evidence>
<feature type="compositionally biased region" description="Polar residues" evidence="1">
    <location>
        <begin position="835"/>
        <end position="844"/>
    </location>
</feature>
<dbReference type="AlphaFoldDB" id="A0A4P6XM14"/>
<evidence type="ECO:0000256" key="1">
    <source>
        <dbReference type="SAM" id="MobiDB-lite"/>
    </source>
</evidence>
<feature type="compositionally biased region" description="Polar residues" evidence="1">
    <location>
        <begin position="746"/>
        <end position="756"/>
    </location>
</feature>
<feature type="compositionally biased region" description="Polar residues" evidence="1">
    <location>
        <begin position="606"/>
        <end position="624"/>
    </location>
</feature>
<feature type="compositionally biased region" description="Low complexity" evidence="1">
    <location>
        <begin position="36"/>
        <end position="46"/>
    </location>
</feature>
<feature type="compositionally biased region" description="Basic and acidic residues" evidence="1">
    <location>
        <begin position="667"/>
        <end position="676"/>
    </location>
</feature>
<feature type="compositionally biased region" description="Basic and acidic residues" evidence="1">
    <location>
        <begin position="721"/>
        <end position="737"/>
    </location>
</feature>
<name>A0A4P6XM14_9ASCO</name>
<dbReference type="EMBL" id="CP034457">
    <property type="protein sequence ID" value="QBM87038.1"/>
    <property type="molecule type" value="Genomic_DNA"/>
</dbReference>
<sequence>MKRSVSPLSGSEPNNPSKKKRLISVFSALKDVFTKSSQQSVDSSSSLAGRAENIASDEEELPNSFVSRKRRMSINENIKRLSLAIPRTSVSGPAGTGMLESIYSSMQSQQENKDVDGEFIRLGSNPEEQLSREISPSVHVPKVRALPKTERGSGLEIDNSMVSNLHALILNQDYASLYEDDLGNLVRPTFINLDPKERYQLLQMKKSIEASEFLQSRLKYMVDPDETTSIYKAGNRVDTSTQTHTKDYLHDSLNFTALKTKLALQNRRHRKTKKGLGAFSGEFFYEPSEPSKPAIVDQKFEGVLGSIKKPKFTVKPAIRSEKTFPDADPRQVSLKRRGSVSQRPGLEHALRFGKRQESLDEGFNQKSYATSNDISLNDQVLKLKAATVGPSSAFKFDIPRNKIGSIVKSTIDHEGQAIEEPSAPSEIKPPFFSATKIGEDTRTQNVSLLGSAPSNPFSFDTKSNSMAPAKESGEAVIDKGLGGVIQEKQASMFGSNKDTPPAKSSLSFADSKNAGSVSKPTFSFETPNVDTNVEAKVPPFKFGLTSKSEVKPSTFSFGNGSQQSIPKPSATSNTTPSSAEPPAFSFGKPLKMDEKTSGPTFGRTKTAPTFSFGKSNQERAQASDASNLLAQGKLLGSSKETPMENAQSASSLKPDADTDTTNKGFSRSREEIEEPGRKRKVRNETTGLSFGVINGLNSEEKPVTAPGSGLLFGSKPTGSVFERKPDAPRSGNQDDAKPSFGFAFNQKPQQDVTQDSAPPKFSFDKPVALTSEPKAPGHSLEARKETAQFSFGGAKGPTDASASETKDPAQASLPSLKPPDASAFSFGSGPKPVSFGNQTSSSEPTPAPSFQFANPNVSHNASGSSSFNFGQTATADPALIFGGGGSAPAPAFSFSVAPQPVNIGTAGQSTPFGSAQTPAGGFNFSSKATSAFGGSRPATPANPVFGFGANPSNGGQAPAPPFTGFNNATAPSSVFGGPSRSVTPNFGVGQNSQGQPNNGPAQPNGFSFSNTAMNSAAFNSAPGSFGQVSRDITPPAFGNPMPGGAPAPGGMPRRIASMRPRRR</sequence>
<feature type="compositionally biased region" description="Polar residues" evidence="1">
    <location>
        <begin position="639"/>
        <end position="651"/>
    </location>
</feature>
<feature type="region of interest" description="Disordered" evidence="1">
    <location>
        <begin position="320"/>
        <end position="353"/>
    </location>
</feature>